<sequence length="270" mass="28713">VCSNMSTEGLVAVSIPTVEIYQVDVSTSTRTFLCRDSLTVVYETASSELDNDRQAKLVVGSESIALSAARIFMEPAPGVFFLSCDEEQHFYCIAVGTNDEDEAHIVELRTLLKQLCNFQESRQFGDQTNPKQPKNGKLFGFSTESIGNGVALGARGLSWGISSTAAGVSHKFTRAAEAAVSRGLVKPRRADPRPMNPVLRQTIDATSQVTSKVRDTVCSAATNTMAYAVRKIQGASGASGASGGAEPGAAEQKGWRSNPAWKAVSSITGK</sequence>
<accession>A0A061RED1</accession>
<evidence type="ECO:0008006" key="3">
    <source>
        <dbReference type="Google" id="ProtNLM"/>
    </source>
</evidence>
<evidence type="ECO:0000256" key="1">
    <source>
        <dbReference type="SAM" id="MobiDB-lite"/>
    </source>
</evidence>
<dbReference type="EMBL" id="GBEZ01017305">
    <property type="protein sequence ID" value="JAC69020.1"/>
    <property type="molecule type" value="Transcribed_RNA"/>
</dbReference>
<name>A0A061RED1_9CHLO</name>
<organism evidence="2">
    <name type="scientific">Tetraselmis sp. GSL018</name>
    <dbReference type="NCBI Taxonomy" id="582737"/>
    <lineage>
        <taxon>Eukaryota</taxon>
        <taxon>Viridiplantae</taxon>
        <taxon>Chlorophyta</taxon>
        <taxon>core chlorophytes</taxon>
        <taxon>Chlorodendrophyceae</taxon>
        <taxon>Chlorodendrales</taxon>
        <taxon>Chlorodendraceae</taxon>
        <taxon>Tetraselmis</taxon>
    </lineage>
</organism>
<proteinExistence type="predicted"/>
<dbReference type="AlphaFoldDB" id="A0A061RED1"/>
<feature type="non-terminal residue" evidence="2">
    <location>
        <position position="1"/>
    </location>
</feature>
<feature type="region of interest" description="Disordered" evidence="1">
    <location>
        <begin position="236"/>
        <end position="270"/>
    </location>
</feature>
<reference evidence="2" key="1">
    <citation type="submission" date="2014-05" db="EMBL/GenBank/DDBJ databases">
        <title>The transcriptome of the halophilic microalga Tetraselmis sp. GSL018 isolated from the Great Salt Lake, Utah.</title>
        <authorList>
            <person name="Jinkerson R.E."/>
            <person name="D'Adamo S."/>
            <person name="Posewitz M.C."/>
        </authorList>
    </citation>
    <scope>NUCLEOTIDE SEQUENCE</scope>
    <source>
        <strain evidence="2">GSL018</strain>
    </source>
</reference>
<gene>
    <name evidence="2" type="ORF">TSPGSL018_7392</name>
</gene>
<protein>
    <recommendedName>
        <fullName evidence="3">Senescence domain-containing protein</fullName>
    </recommendedName>
</protein>
<evidence type="ECO:0000313" key="2">
    <source>
        <dbReference type="EMBL" id="JAC69020.1"/>
    </source>
</evidence>
<feature type="non-terminal residue" evidence="2">
    <location>
        <position position="270"/>
    </location>
</feature>